<dbReference type="NCBIfam" id="TIGR03580">
    <property type="entry name" value="EF_0832"/>
    <property type="match status" value="1"/>
</dbReference>
<sequence length="261" mass="27471">MEVFIIIMKSIVIGALVGASVGAGAARMFKAPSVQGMGAFRTLGELNACAGDAASHFSFGLGFFFNSWASAVGAGALTQDVDHRVIPNWAAAMLIRKGRRPEDTLHNPKKMAISGAIVGVIVVTFLNSTASAIPASLQATAVKVLVPAANLLINPIMPIIFWLAALDAGKRAGMWGTIFGGVAHLVMGNAVPGIVLGILIGKGVDDGGWNKITKTLLTAVILLFVLSAFFRGFDINLVKAFHLDVPEWLKDLHKMLGLEVK</sequence>
<dbReference type="Pfam" id="PF14188">
    <property type="entry name" value="DUF4311"/>
    <property type="match status" value="1"/>
</dbReference>
<reference evidence="2" key="2">
    <citation type="submission" date="2020-09" db="EMBL/GenBank/DDBJ databases">
        <authorList>
            <person name="Sun Q."/>
            <person name="Zhou Y."/>
        </authorList>
    </citation>
    <scope>NUCLEOTIDE SEQUENCE</scope>
    <source>
        <strain evidence="2">CGMCC 1.12698</strain>
    </source>
</reference>
<proteinExistence type="predicted"/>
<feature type="transmembrane region" description="Helical" evidence="1">
    <location>
        <begin position="145"/>
        <end position="166"/>
    </location>
</feature>
<dbReference type="InterPro" id="IPR020042">
    <property type="entry name" value="DUF4311"/>
</dbReference>
<keyword evidence="1" id="KW-0472">Membrane</keyword>
<dbReference type="AlphaFoldDB" id="A0A917AVX0"/>
<feature type="transmembrane region" description="Helical" evidence="1">
    <location>
        <begin position="112"/>
        <end position="133"/>
    </location>
</feature>
<protein>
    <submittedName>
        <fullName evidence="2">Permease</fullName>
    </submittedName>
</protein>
<keyword evidence="1" id="KW-0812">Transmembrane</keyword>
<accession>A0A917AVX0</accession>
<feature type="transmembrane region" description="Helical" evidence="1">
    <location>
        <begin position="178"/>
        <end position="200"/>
    </location>
</feature>
<evidence type="ECO:0000313" key="3">
    <source>
        <dbReference type="Proteomes" id="UP000605259"/>
    </source>
</evidence>
<keyword evidence="3" id="KW-1185">Reference proteome</keyword>
<evidence type="ECO:0000256" key="1">
    <source>
        <dbReference type="SAM" id="Phobius"/>
    </source>
</evidence>
<comment type="caution">
    <text evidence="2">The sequence shown here is derived from an EMBL/GenBank/DDBJ whole genome shotgun (WGS) entry which is preliminary data.</text>
</comment>
<organism evidence="2 3">
    <name type="scientific">Priestia taiwanensis</name>
    <dbReference type="NCBI Taxonomy" id="1347902"/>
    <lineage>
        <taxon>Bacteria</taxon>
        <taxon>Bacillati</taxon>
        <taxon>Bacillota</taxon>
        <taxon>Bacilli</taxon>
        <taxon>Bacillales</taxon>
        <taxon>Bacillaceae</taxon>
        <taxon>Priestia</taxon>
    </lineage>
</organism>
<name>A0A917AVX0_9BACI</name>
<feature type="transmembrane region" description="Helical" evidence="1">
    <location>
        <begin position="6"/>
        <end position="26"/>
    </location>
</feature>
<feature type="transmembrane region" description="Helical" evidence="1">
    <location>
        <begin position="212"/>
        <end position="230"/>
    </location>
</feature>
<keyword evidence="1" id="KW-1133">Transmembrane helix</keyword>
<evidence type="ECO:0000313" key="2">
    <source>
        <dbReference type="EMBL" id="GGE79850.1"/>
    </source>
</evidence>
<dbReference type="RefSeq" id="WP_188389468.1">
    <property type="nucleotide sequence ID" value="NZ_BMFK01000003.1"/>
</dbReference>
<gene>
    <name evidence="2" type="ORF">GCM10007140_31750</name>
</gene>
<dbReference type="EMBL" id="BMFK01000003">
    <property type="protein sequence ID" value="GGE79850.1"/>
    <property type="molecule type" value="Genomic_DNA"/>
</dbReference>
<dbReference type="Proteomes" id="UP000605259">
    <property type="component" value="Unassembled WGS sequence"/>
</dbReference>
<reference evidence="2" key="1">
    <citation type="journal article" date="2014" name="Int. J. Syst. Evol. Microbiol.">
        <title>Complete genome sequence of Corynebacterium casei LMG S-19264T (=DSM 44701T), isolated from a smear-ripened cheese.</title>
        <authorList>
            <consortium name="US DOE Joint Genome Institute (JGI-PGF)"/>
            <person name="Walter F."/>
            <person name="Albersmeier A."/>
            <person name="Kalinowski J."/>
            <person name="Ruckert C."/>
        </authorList>
    </citation>
    <scope>NUCLEOTIDE SEQUENCE</scope>
    <source>
        <strain evidence="2">CGMCC 1.12698</strain>
    </source>
</reference>